<dbReference type="SUPFAM" id="SSF88659">
    <property type="entry name" value="Sigma3 and sigma4 domains of RNA polymerase sigma factors"/>
    <property type="match status" value="1"/>
</dbReference>
<dbReference type="GO" id="GO:0006352">
    <property type="term" value="P:DNA-templated transcription initiation"/>
    <property type="evidence" value="ECO:0007669"/>
    <property type="project" value="InterPro"/>
</dbReference>
<dbReference type="PANTHER" id="PTHR43133:SF46">
    <property type="entry name" value="RNA POLYMERASE SIGMA-70 FACTOR ECF SUBFAMILY"/>
    <property type="match status" value="1"/>
</dbReference>
<dbReference type="SUPFAM" id="SSF88946">
    <property type="entry name" value="Sigma2 domain of RNA polymerase sigma factors"/>
    <property type="match status" value="1"/>
</dbReference>
<dbReference type="EMBL" id="JADILZ010000018">
    <property type="protein sequence ID" value="MBO8477606.1"/>
    <property type="molecule type" value="Genomic_DNA"/>
</dbReference>
<dbReference type="NCBIfam" id="TIGR02937">
    <property type="entry name" value="sigma70-ECF"/>
    <property type="match status" value="1"/>
</dbReference>
<dbReference type="Gene3D" id="1.10.1740.10">
    <property type="match status" value="1"/>
</dbReference>
<dbReference type="PANTHER" id="PTHR43133">
    <property type="entry name" value="RNA POLYMERASE ECF-TYPE SIGMA FACTO"/>
    <property type="match status" value="1"/>
</dbReference>
<dbReference type="InterPro" id="IPR039425">
    <property type="entry name" value="RNA_pol_sigma-70-like"/>
</dbReference>
<evidence type="ECO:0000259" key="5">
    <source>
        <dbReference type="Pfam" id="PF04542"/>
    </source>
</evidence>
<evidence type="ECO:0000259" key="6">
    <source>
        <dbReference type="Pfam" id="PF08281"/>
    </source>
</evidence>
<comment type="caution">
    <text evidence="7">The sequence shown here is derived from an EMBL/GenBank/DDBJ whole genome shotgun (WGS) entry which is preliminary data.</text>
</comment>
<name>A0A9D9ISR7_9BACT</name>
<reference evidence="7" key="1">
    <citation type="submission" date="2020-10" db="EMBL/GenBank/DDBJ databases">
        <authorList>
            <person name="Gilroy R."/>
        </authorList>
    </citation>
    <scope>NUCLEOTIDE SEQUENCE</scope>
    <source>
        <strain evidence="7">2478</strain>
    </source>
</reference>
<keyword evidence="4" id="KW-0804">Transcription</keyword>
<dbReference type="Pfam" id="PF08281">
    <property type="entry name" value="Sigma70_r4_2"/>
    <property type="match status" value="1"/>
</dbReference>
<dbReference type="Pfam" id="PF04542">
    <property type="entry name" value="Sigma70_r2"/>
    <property type="match status" value="1"/>
</dbReference>
<keyword evidence="3" id="KW-0731">Sigma factor</keyword>
<keyword evidence="2" id="KW-0805">Transcription regulation</keyword>
<sequence>MEQDRDLQLINSINDGDRSAAADLYHRYIGFLTALCSRYVLDRNDVRDILQTSFVKILSSISRFQYRGPGSLKAWMSRIVVNESLKFLQASRKSGDFKEEFMKDSSETGEEPEVDDIPAGELQRMIRELPDGYRSVFNLYVFEELSHKEIASMLGITESTSASQFHRARNMLARKIKEYRNSLNR</sequence>
<dbReference type="InterPro" id="IPR007627">
    <property type="entry name" value="RNA_pol_sigma70_r2"/>
</dbReference>
<accession>A0A9D9ISR7</accession>
<dbReference type="InterPro" id="IPR014284">
    <property type="entry name" value="RNA_pol_sigma-70_dom"/>
</dbReference>
<proteinExistence type="inferred from homology"/>
<dbReference type="GO" id="GO:0016987">
    <property type="term" value="F:sigma factor activity"/>
    <property type="evidence" value="ECO:0007669"/>
    <property type="project" value="UniProtKB-KW"/>
</dbReference>
<dbReference type="Gene3D" id="1.10.10.10">
    <property type="entry name" value="Winged helix-like DNA-binding domain superfamily/Winged helix DNA-binding domain"/>
    <property type="match status" value="1"/>
</dbReference>
<dbReference type="CDD" id="cd06171">
    <property type="entry name" value="Sigma70_r4"/>
    <property type="match status" value="1"/>
</dbReference>
<evidence type="ECO:0000313" key="7">
    <source>
        <dbReference type="EMBL" id="MBO8477606.1"/>
    </source>
</evidence>
<reference evidence="7" key="2">
    <citation type="journal article" date="2021" name="PeerJ">
        <title>Extensive microbial diversity within the chicken gut microbiome revealed by metagenomics and culture.</title>
        <authorList>
            <person name="Gilroy R."/>
            <person name="Ravi A."/>
            <person name="Getino M."/>
            <person name="Pursley I."/>
            <person name="Horton D.L."/>
            <person name="Alikhan N.F."/>
            <person name="Baker D."/>
            <person name="Gharbi K."/>
            <person name="Hall N."/>
            <person name="Watson M."/>
            <person name="Adriaenssens E.M."/>
            <person name="Foster-Nyarko E."/>
            <person name="Jarju S."/>
            <person name="Secka A."/>
            <person name="Antonio M."/>
            <person name="Oren A."/>
            <person name="Chaudhuri R.R."/>
            <person name="La Ragione R."/>
            <person name="Hildebrand F."/>
            <person name="Pallen M.J."/>
        </authorList>
    </citation>
    <scope>NUCLEOTIDE SEQUENCE</scope>
    <source>
        <strain evidence="7">2478</strain>
    </source>
</reference>
<dbReference type="GO" id="GO:0003677">
    <property type="term" value="F:DNA binding"/>
    <property type="evidence" value="ECO:0007669"/>
    <property type="project" value="InterPro"/>
</dbReference>
<evidence type="ECO:0000313" key="8">
    <source>
        <dbReference type="Proteomes" id="UP000823771"/>
    </source>
</evidence>
<comment type="similarity">
    <text evidence="1">Belongs to the sigma-70 factor family. ECF subfamily.</text>
</comment>
<evidence type="ECO:0000256" key="4">
    <source>
        <dbReference type="ARBA" id="ARBA00023163"/>
    </source>
</evidence>
<dbReference type="AlphaFoldDB" id="A0A9D9ISR7"/>
<evidence type="ECO:0000256" key="3">
    <source>
        <dbReference type="ARBA" id="ARBA00023082"/>
    </source>
</evidence>
<dbReference type="Proteomes" id="UP000823771">
    <property type="component" value="Unassembled WGS sequence"/>
</dbReference>
<dbReference type="InterPro" id="IPR036388">
    <property type="entry name" value="WH-like_DNA-bd_sf"/>
</dbReference>
<gene>
    <name evidence="7" type="ORF">IAB80_01725</name>
</gene>
<dbReference type="InterPro" id="IPR013324">
    <property type="entry name" value="RNA_pol_sigma_r3/r4-like"/>
</dbReference>
<feature type="domain" description="RNA polymerase sigma factor 70 region 4 type 2" evidence="6">
    <location>
        <begin position="121"/>
        <end position="171"/>
    </location>
</feature>
<protein>
    <submittedName>
        <fullName evidence="7">Sigma-70 family RNA polymerase sigma factor</fullName>
    </submittedName>
</protein>
<evidence type="ECO:0000256" key="2">
    <source>
        <dbReference type="ARBA" id="ARBA00023015"/>
    </source>
</evidence>
<evidence type="ECO:0000256" key="1">
    <source>
        <dbReference type="ARBA" id="ARBA00010641"/>
    </source>
</evidence>
<organism evidence="7 8">
    <name type="scientific">Candidatus Cryptobacteroides excrementipullorum</name>
    <dbReference type="NCBI Taxonomy" id="2840761"/>
    <lineage>
        <taxon>Bacteria</taxon>
        <taxon>Pseudomonadati</taxon>
        <taxon>Bacteroidota</taxon>
        <taxon>Bacteroidia</taxon>
        <taxon>Bacteroidales</taxon>
        <taxon>Candidatus Cryptobacteroides</taxon>
    </lineage>
</organism>
<dbReference type="InterPro" id="IPR013325">
    <property type="entry name" value="RNA_pol_sigma_r2"/>
</dbReference>
<dbReference type="InterPro" id="IPR013249">
    <property type="entry name" value="RNA_pol_sigma70_r4_t2"/>
</dbReference>
<feature type="domain" description="RNA polymerase sigma-70 region 2" evidence="5">
    <location>
        <begin position="24"/>
        <end position="92"/>
    </location>
</feature>